<evidence type="ECO:0000313" key="3">
    <source>
        <dbReference type="Proteomes" id="UP000006764"/>
    </source>
</evidence>
<evidence type="ECO:0000313" key="2">
    <source>
        <dbReference type="EMBL" id="AJD48988.1"/>
    </source>
</evidence>
<organism evidence="2 3">
    <name type="scientific">Isoalcanivorax pacificus W11-5</name>
    <dbReference type="NCBI Taxonomy" id="391936"/>
    <lineage>
        <taxon>Bacteria</taxon>
        <taxon>Pseudomonadati</taxon>
        <taxon>Pseudomonadota</taxon>
        <taxon>Gammaproteobacteria</taxon>
        <taxon>Oceanospirillales</taxon>
        <taxon>Alcanivoracaceae</taxon>
        <taxon>Isoalcanivorax</taxon>
    </lineage>
</organism>
<dbReference type="Proteomes" id="UP000006764">
    <property type="component" value="Chromosome"/>
</dbReference>
<reference evidence="2 3" key="1">
    <citation type="journal article" date="2012" name="J. Bacteriol.">
        <title>Genome sequence of an alkane-degrading bacterium, Alcanivorax pacificus type strain W11-5, isolated from deep sea sediment.</title>
        <authorList>
            <person name="Lai Q."/>
            <person name="Shao Z."/>
        </authorList>
    </citation>
    <scope>NUCLEOTIDE SEQUENCE [LARGE SCALE GENOMIC DNA]</scope>
    <source>
        <strain evidence="2 3">W11-5</strain>
    </source>
</reference>
<feature type="domain" description="DUF4351" evidence="1">
    <location>
        <begin position="92"/>
        <end position="145"/>
    </location>
</feature>
<dbReference type="HOGENOM" id="CLU_071039_3_0_6"/>
<keyword evidence="3" id="KW-1185">Reference proteome</keyword>
<dbReference type="EMBL" id="CP004387">
    <property type="protein sequence ID" value="AJD48988.1"/>
    <property type="molecule type" value="Genomic_DNA"/>
</dbReference>
<dbReference type="AlphaFoldDB" id="A0A0B4XRF1"/>
<proteinExistence type="predicted"/>
<dbReference type="Pfam" id="PF14261">
    <property type="entry name" value="DUF4351"/>
    <property type="match status" value="1"/>
</dbReference>
<dbReference type="InterPro" id="IPR025587">
    <property type="entry name" value="DUF4351"/>
</dbReference>
<accession>A0A0B4XRF1</accession>
<dbReference type="RefSeq" id="WP_238582897.1">
    <property type="nucleotide sequence ID" value="NZ_CP004387.1"/>
</dbReference>
<gene>
    <name evidence="2" type="ORF">S7S_12880</name>
</gene>
<protein>
    <submittedName>
        <fullName evidence="2">Transposase</fullName>
    </submittedName>
</protein>
<dbReference type="KEGG" id="apac:S7S_12880"/>
<dbReference type="STRING" id="391936.S7S_12880"/>
<evidence type="ECO:0000259" key="1">
    <source>
        <dbReference type="Pfam" id="PF14261"/>
    </source>
</evidence>
<sequence>MAALFRLENSRDAAAIQRILRHLTDWLHAPQQAGLRRSFTEWLRRVLLPGRLPGITIPAMQELQEVDDMLAERVQEWYAEYERKGLLAGVAQGRNDEARRILSRLMTQRFGELSPAIEARLEAASLERLELWADRILDATSPEELIG</sequence>
<name>A0A0B4XRF1_9GAMM</name>